<name>A0A5M3XM56_9ACTN</name>
<evidence type="ECO:0000256" key="2">
    <source>
        <dbReference type="ARBA" id="ARBA00022691"/>
    </source>
</evidence>
<dbReference type="Pfam" id="PF04055">
    <property type="entry name" value="Radical_SAM"/>
    <property type="match status" value="1"/>
</dbReference>
<sequence length="626" mass="69345">MPSIQLATVDSALRAEALSSDRYELYVDFAGRIGINLYNLLSNAGGFVEEWIFAHHYFGPETGNDLSGFKTACPRIGLGSQDTEIAILDALCVVAGDFLEQALDEVERGGHDVVGFSLTISQLAASMALARLIKLRRPETHVVFGGTACAGPMGTAILRVCPYVDAVVRCEAEGIFPQVVRHLRRHESLQDVPGVTWRHDGVVEANPVGPLHRFDGSRPSLDFDPYFARLRHAGIRDTMPVWLPFEGSRGCWYGEKVQCNFCGLHEIMSFRTLPWEHTLAELERWEKRYGVARFFAVDLIMPRDFKTTLLPAIRERGHDWTIFYEVKANLRRAELEALAASGVRWIQPGIESLEGGALRRMRKGVTPLQNIQLLKWCHELDIRVSWNIILGLPGDEPAGYATIVDRARALFHLEPAQGASPFQLHRFSPYFMQPHDHGILPIGAHPLYREIFPVNRADLDDLVYLHGYTMSDAAIGPDDYRAVSDAISEWQAAYARGAQLVLETESNGAAQILDSRGARAKRIRLDSAETALYRFLDSARSEATLARRFAEASPAAARQLAAADGVEGALARWKRQRLVITDAGRVLAVATCRPGKPNDTPAPLSYLADGTPEPAFSSDTMPVLII</sequence>
<organism evidence="8 9">
    <name type="scientific">Acrocarpospora pleiomorpha</name>
    <dbReference type="NCBI Taxonomy" id="90975"/>
    <lineage>
        <taxon>Bacteria</taxon>
        <taxon>Bacillati</taxon>
        <taxon>Actinomycetota</taxon>
        <taxon>Actinomycetes</taxon>
        <taxon>Streptosporangiales</taxon>
        <taxon>Streptosporangiaceae</taxon>
        <taxon>Acrocarpospora</taxon>
    </lineage>
</organism>
<dbReference type="EMBL" id="BLAF01000018">
    <property type="protein sequence ID" value="GES20721.1"/>
    <property type="molecule type" value="Genomic_DNA"/>
</dbReference>
<dbReference type="InterPro" id="IPR013785">
    <property type="entry name" value="Aldolase_TIM"/>
</dbReference>
<evidence type="ECO:0000256" key="5">
    <source>
        <dbReference type="ARBA" id="ARBA00023014"/>
    </source>
</evidence>
<reference evidence="8 9" key="1">
    <citation type="submission" date="2019-10" db="EMBL/GenBank/DDBJ databases">
        <title>Whole genome shotgun sequence of Acrocarpospora pleiomorpha NBRC 16267.</title>
        <authorList>
            <person name="Ichikawa N."/>
            <person name="Kimura A."/>
            <person name="Kitahashi Y."/>
            <person name="Komaki H."/>
            <person name="Oguchi A."/>
        </authorList>
    </citation>
    <scope>NUCLEOTIDE SEQUENCE [LARGE SCALE GENOMIC DNA]</scope>
    <source>
        <strain evidence="8 9">NBRC 16267</strain>
    </source>
</reference>
<dbReference type="InterPro" id="IPR006638">
    <property type="entry name" value="Elp3/MiaA/NifB-like_rSAM"/>
</dbReference>
<dbReference type="CDD" id="cd02068">
    <property type="entry name" value="radical_SAM_B12_BD"/>
    <property type="match status" value="1"/>
</dbReference>
<dbReference type="GO" id="GO:0031419">
    <property type="term" value="F:cobalamin binding"/>
    <property type="evidence" value="ECO:0007669"/>
    <property type="project" value="InterPro"/>
</dbReference>
<dbReference type="PROSITE" id="PS51332">
    <property type="entry name" value="B12_BINDING"/>
    <property type="match status" value="1"/>
</dbReference>
<dbReference type="Proteomes" id="UP000377595">
    <property type="component" value="Unassembled WGS sequence"/>
</dbReference>
<keyword evidence="9" id="KW-1185">Reference proteome</keyword>
<dbReference type="NCBIfam" id="TIGR03975">
    <property type="entry name" value="rSAM_ocin_1"/>
    <property type="match status" value="1"/>
</dbReference>
<dbReference type="GO" id="GO:0046872">
    <property type="term" value="F:metal ion binding"/>
    <property type="evidence" value="ECO:0007669"/>
    <property type="project" value="UniProtKB-KW"/>
</dbReference>
<dbReference type="GO" id="GO:0005829">
    <property type="term" value="C:cytosol"/>
    <property type="evidence" value="ECO:0007669"/>
    <property type="project" value="TreeGrafter"/>
</dbReference>
<dbReference type="SUPFAM" id="SSF102114">
    <property type="entry name" value="Radical SAM enzymes"/>
    <property type="match status" value="1"/>
</dbReference>
<evidence type="ECO:0000256" key="1">
    <source>
        <dbReference type="ARBA" id="ARBA00001966"/>
    </source>
</evidence>
<dbReference type="InterPro" id="IPR006158">
    <property type="entry name" value="Cobalamin-bd"/>
</dbReference>
<dbReference type="SFLD" id="SFLDF00324">
    <property type="entry name" value="bacteriocin_maturation"/>
    <property type="match status" value="1"/>
</dbReference>
<dbReference type="GO" id="GO:0003824">
    <property type="term" value="F:catalytic activity"/>
    <property type="evidence" value="ECO:0007669"/>
    <property type="project" value="InterPro"/>
</dbReference>
<feature type="domain" description="Radical SAM core" evidence="7">
    <location>
        <begin position="237"/>
        <end position="472"/>
    </location>
</feature>
<evidence type="ECO:0000259" key="7">
    <source>
        <dbReference type="PROSITE" id="PS51918"/>
    </source>
</evidence>
<evidence type="ECO:0000256" key="3">
    <source>
        <dbReference type="ARBA" id="ARBA00022723"/>
    </source>
</evidence>
<dbReference type="SFLD" id="SFLDG01082">
    <property type="entry name" value="B12-binding_domain_containing"/>
    <property type="match status" value="1"/>
</dbReference>
<feature type="domain" description="B12-binding" evidence="6">
    <location>
        <begin position="54"/>
        <end position="190"/>
    </location>
</feature>
<dbReference type="InterPro" id="IPR007197">
    <property type="entry name" value="rSAM"/>
</dbReference>
<keyword evidence="3" id="KW-0479">Metal-binding</keyword>
<keyword evidence="2" id="KW-0949">S-adenosyl-L-methionine</keyword>
<dbReference type="InterPro" id="IPR023984">
    <property type="entry name" value="rSAM_ocin_1"/>
</dbReference>
<dbReference type="InterPro" id="IPR058240">
    <property type="entry name" value="rSAM_sf"/>
</dbReference>
<dbReference type="SFLD" id="SFLDS00029">
    <property type="entry name" value="Radical_SAM"/>
    <property type="match status" value="1"/>
</dbReference>
<dbReference type="GO" id="GO:0051536">
    <property type="term" value="F:iron-sulfur cluster binding"/>
    <property type="evidence" value="ECO:0007669"/>
    <property type="project" value="UniProtKB-KW"/>
</dbReference>
<evidence type="ECO:0000256" key="4">
    <source>
        <dbReference type="ARBA" id="ARBA00023004"/>
    </source>
</evidence>
<proteinExistence type="predicted"/>
<dbReference type="PANTHER" id="PTHR43409">
    <property type="entry name" value="ANAEROBIC MAGNESIUM-PROTOPORPHYRIN IX MONOMETHYL ESTER CYCLASE-RELATED"/>
    <property type="match status" value="1"/>
</dbReference>
<comment type="caution">
    <text evidence="8">The sequence shown here is derived from an EMBL/GenBank/DDBJ whole genome shotgun (WGS) entry which is preliminary data.</text>
</comment>
<comment type="cofactor">
    <cofactor evidence="1">
        <name>[4Fe-4S] cluster</name>
        <dbReference type="ChEBI" id="CHEBI:49883"/>
    </cofactor>
</comment>
<dbReference type="PROSITE" id="PS51918">
    <property type="entry name" value="RADICAL_SAM"/>
    <property type="match status" value="1"/>
</dbReference>
<dbReference type="AlphaFoldDB" id="A0A5M3XM56"/>
<dbReference type="PANTHER" id="PTHR43409:SF7">
    <property type="entry name" value="BLL1977 PROTEIN"/>
    <property type="match status" value="1"/>
</dbReference>
<evidence type="ECO:0000259" key="6">
    <source>
        <dbReference type="PROSITE" id="PS51332"/>
    </source>
</evidence>
<evidence type="ECO:0000313" key="8">
    <source>
        <dbReference type="EMBL" id="GES20721.1"/>
    </source>
</evidence>
<protein>
    <submittedName>
        <fullName evidence="8">RiPP maturation radical SAM protein 1</fullName>
    </submittedName>
</protein>
<evidence type="ECO:0000313" key="9">
    <source>
        <dbReference type="Proteomes" id="UP000377595"/>
    </source>
</evidence>
<keyword evidence="5" id="KW-0411">Iron-sulfur</keyword>
<keyword evidence="4" id="KW-0408">Iron</keyword>
<dbReference type="Gene3D" id="3.40.50.280">
    <property type="entry name" value="Cobalamin-binding domain"/>
    <property type="match status" value="1"/>
</dbReference>
<gene>
    <name evidence="8" type="ORF">Aple_036170</name>
</gene>
<accession>A0A5M3XM56</accession>
<dbReference type="InterPro" id="IPR051198">
    <property type="entry name" value="BchE-like"/>
</dbReference>
<dbReference type="Gene3D" id="3.20.20.70">
    <property type="entry name" value="Aldolase class I"/>
    <property type="match status" value="1"/>
</dbReference>
<dbReference type="SMART" id="SM00729">
    <property type="entry name" value="Elp3"/>
    <property type="match status" value="1"/>
</dbReference>